<dbReference type="Proteomes" id="UP000023152">
    <property type="component" value="Unassembled WGS sequence"/>
</dbReference>
<evidence type="ECO:0000313" key="4">
    <source>
        <dbReference type="Proteomes" id="UP000023152"/>
    </source>
</evidence>
<accession>X6N2D8</accession>
<evidence type="ECO:0000313" key="3">
    <source>
        <dbReference type="EMBL" id="ETO20261.1"/>
    </source>
</evidence>
<dbReference type="AlphaFoldDB" id="X6N2D8"/>
<evidence type="ECO:0000256" key="1">
    <source>
        <dbReference type="SAM" id="MobiDB-lite"/>
    </source>
</evidence>
<protein>
    <submittedName>
        <fullName evidence="3">Uncharacterized protein</fullName>
    </submittedName>
</protein>
<organism evidence="3 4">
    <name type="scientific">Reticulomyxa filosa</name>
    <dbReference type="NCBI Taxonomy" id="46433"/>
    <lineage>
        <taxon>Eukaryota</taxon>
        <taxon>Sar</taxon>
        <taxon>Rhizaria</taxon>
        <taxon>Retaria</taxon>
        <taxon>Foraminifera</taxon>
        <taxon>Monothalamids</taxon>
        <taxon>Reticulomyxidae</taxon>
        <taxon>Reticulomyxa</taxon>
    </lineage>
</organism>
<sequence length="146" mass="17079">MNVLHRHILSQLLHGQDKLHFELINTKFFAFVEIQIVSKIHFHFFLFFAFLLSAQKKQIKELIHALKEKNLKRIMFKASKKKAFLESLFEKKFASINTKKKGMTTEEGKTTGETTEEKKEDSVENFLRKHNVKNDVETAKTLTLIG</sequence>
<keyword evidence="2" id="KW-1133">Transmembrane helix</keyword>
<keyword evidence="2" id="KW-0472">Membrane</keyword>
<feature type="compositionally biased region" description="Basic and acidic residues" evidence="1">
    <location>
        <begin position="103"/>
        <end position="120"/>
    </location>
</feature>
<feature type="non-terminal residue" evidence="3">
    <location>
        <position position="146"/>
    </location>
</feature>
<feature type="region of interest" description="Disordered" evidence="1">
    <location>
        <begin position="100"/>
        <end position="120"/>
    </location>
</feature>
<comment type="caution">
    <text evidence="3">The sequence shown here is derived from an EMBL/GenBank/DDBJ whole genome shotgun (WGS) entry which is preliminary data.</text>
</comment>
<gene>
    <name evidence="3" type="ORF">RFI_16953</name>
</gene>
<keyword evidence="2" id="KW-0812">Transmembrane</keyword>
<evidence type="ECO:0000256" key="2">
    <source>
        <dbReference type="SAM" id="Phobius"/>
    </source>
</evidence>
<keyword evidence="4" id="KW-1185">Reference proteome</keyword>
<feature type="transmembrane region" description="Helical" evidence="2">
    <location>
        <begin position="28"/>
        <end position="52"/>
    </location>
</feature>
<reference evidence="3 4" key="1">
    <citation type="journal article" date="2013" name="Curr. Biol.">
        <title>The Genome of the Foraminiferan Reticulomyxa filosa.</title>
        <authorList>
            <person name="Glockner G."/>
            <person name="Hulsmann N."/>
            <person name="Schleicher M."/>
            <person name="Noegel A.A."/>
            <person name="Eichinger L."/>
            <person name="Gallinger C."/>
            <person name="Pawlowski J."/>
            <person name="Sierra R."/>
            <person name="Euteneuer U."/>
            <person name="Pillet L."/>
            <person name="Moustafa A."/>
            <person name="Platzer M."/>
            <person name="Groth M."/>
            <person name="Szafranski K."/>
            <person name="Schliwa M."/>
        </authorList>
    </citation>
    <scope>NUCLEOTIDE SEQUENCE [LARGE SCALE GENOMIC DNA]</scope>
</reference>
<dbReference type="EMBL" id="ASPP01012792">
    <property type="protein sequence ID" value="ETO20261.1"/>
    <property type="molecule type" value="Genomic_DNA"/>
</dbReference>
<proteinExistence type="predicted"/>
<name>X6N2D8_RETFI</name>